<dbReference type="OrthoDB" id="9814618at2"/>
<name>A0A545TVQ2_9GAMM</name>
<organism evidence="2 3">
    <name type="scientific">Exilibacterium tricleocarpae</name>
    <dbReference type="NCBI Taxonomy" id="2591008"/>
    <lineage>
        <taxon>Bacteria</taxon>
        <taxon>Pseudomonadati</taxon>
        <taxon>Pseudomonadota</taxon>
        <taxon>Gammaproteobacteria</taxon>
        <taxon>Cellvibrionales</taxon>
        <taxon>Cellvibrionaceae</taxon>
        <taxon>Exilibacterium</taxon>
    </lineage>
</organism>
<evidence type="ECO:0000313" key="2">
    <source>
        <dbReference type="EMBL" id="TQV81282.1"/>
    </source>
</evidence>
<dbReference type="PRINTS" id="PR00160">
    <property type="entry name" value="GLUTAREDOXIN"/>
</dbReference>
<dbReference type="Gene3D" id="3.40.30.10">
    <property type="entry name" value="Glutaredoxin"/>
    <property type="match status" value="1"/>
</dbReference>
<evidence type="ECO:0000259" key="1">
    <source>
        <dbReference type="Pfam" id="PF00462"/>
    </source>
</evidence>
<keyword evidence="3" id="KW-1185">Reference proteome</keyword>
<protein>
    <submittedName>
        <fullName evidence="2">GrxA family glutaredoxin</fullName>
    </submittedName>
</protein>
<feature type="domain" description="Glutaredoxin" evidence="1">
    <location>
        <begin position="5"/>
        <end position="65"/>
    </location>
</feature>
<accession>A0A545TVQ2</accession>
<gene>
    <name evidence="2" type="ORF">FKG94_09305</name>
</gene>
<dbReference type="InterPro" id="IPR036249">
    <property type="entry name" value="Thioredoxin-like_sf"/>
</dbReference>
<dbReference type="Proteomes" id="UP000319732">
    <property type="component" value="Unassembled WGS sequence"/>
</dbReference>
<proteinExistence type="predicted"/>
<dbReference type="NCBIfam" id="NF008401">
    <property type="entry name" value="PRK11200.1"/>
    <property type="match status" value="1"/>
</dbReference>
<dbReference type="CDD" id="cd02066">
    <property type="entry name" value="GRX_family"/>
    <property type="match status" value="1"/>
</dbReference>
<evidence type="ECO:0000313" key="3">
    <source>
        <dbReference type="Proteomes" id="UP000319732"/>
    </source>
</evidence>
<dbReference type="Pfam" id="PF00462">
    <property type="entry name" value="Glutaredoxin"/>
    <property type="match status" value="1"/>
</dbReference>
<dbReference type="InterPro" id="IPR014025">
    <property type="entry name" value="Glutaredoxin_subgr"/>
</dbReference>
<dbReference type="AlphaFoldDB" id="A0A545TVQ2"/>
<comment type="caution">
    <text evidence="2">The sequence shown here is derived from an EMBL/GenBank/DDBJ whole genome shotgun (WGS) entry which is preliminary data.</text>
</comment>
<dbReference type="SUPFAM" id="SSF52833">
    <property type="entry name" value="Thioredoxin-like"/>
    <property type="match status" value="1"/>
</dbReference>
<reference evidence="2 3" key="1">
    <citation type="submission" date="2019-06" db="EMBL/GenBank/DDBJ databases">
        <title>Whole genome sequence for Cellvibrionaceae sp. R142.</title>
        <authorList>
            <person name="Wang G."/>
        </authorList>
    </citation>
    <scope>NUCLEOTIDE SEQUENCE [LARGE SCALE GENOMIC DNA]</scope>
    <source>
        <strain evidence="2 3">R142</strain>
    </source>
</reference>
<dbReference type="PROSITE" id="PS51354">
    <property type="entry name" value="GLUTAREDOXIN_2"/>
    <property type="match status" value="1"/>
</dbReference>
<dbReference type="EMBL" id="VHSG01000008">
    <property type="protein sequence ID" value="TQV81282.1"/>
    <property type="molecule type" value="Genomic_DNA"/>
</dbReference>
<dbReference type="InterPro" id="IPR002109">
    <property type="entry name" value="Glutaredoxin"/>
</dbReference>
<dbReference type="RefSeq" id="WP_142903943.1">
    <property type="nucleotide sequence ID" value="NZ_ML660091.1"/>
</dbReference>
<sequence length="78" mass="8758">MAQYTIFGRQGCGFCVQAQAILDQRQLPYRYVDIHKAGISREDLATTIGREVKTVPQIFHGQTYIGGFTDLREHLSAA</sequence>